<dbReference type="GO" id="GO:0048309">
    <property type="term" value="P:endoplasmic reticulum inheritance"/>
    <property type="evidence" value="ECO:0007669"/>
    <property type="project" value="TreeGrafter"/>
</dbReference>
<protein>
    <submittedName>
        <fullName evidence="2">15705_t:CDS:1</fullName>
    </submittedName>
</protein>
<evidence type="ECO:0000256" key="1">
    <source>
        <dbReference type="SAM" id="Phobius"/>
    </source>
</evidence>
<evidence type="ECO:0000313" key="3">
    <source>
        <dbReference type="Proteomes" id="UP001153678"/>
    </source>
</evidence>
<dbReference type="GO" id="GO:0005789">
    <property type="term" value="C:endoplasmic reticulum membrane"/>
    <property type="evidence" value="ECO:0007669"/>
    <property type="project" value="TreeGrafter"/>
</dbReference>
<feature type="transmembrane region" description="Helical" evidence="1">
    <location>
        <begin position="6"/>
        <end position="27"/>
    </location>
</feature>
<dbReference type="PANTHER" id="PTHR31726:SF2">
    <property type="entry name" value="PROTEIN ICE2"/>
    <property type="match status" value="1"/>
</dbReference>
<dbReference type="Proteomes" id="UP001153678">
    <property type="component" value="Unassembled WGS sequence"/>
</dbReference>
<feature type="transmembrane region" description="Helical" evidence="1">
    <location>
        <begin position="269"/>
        <end position="290"/>
    </location>
</feature>
<feature type="transmembrane region" description="Helical" evidence="1">
    <location>
        <begin position="117"/>
        <end position="139"/>
    </location>
</feature>
<dbReference type="OrthoDB" id="5577218at2759"/>
<proteinExistence type="predicted"/>
<feature type="transmembrane region" description="Helical" evidence="1">
    <location>
        <begin position="78"/>
        <end position="105"/>
    </location>
</feature>
<dbReference type="AlphaFoldDB" id="A0A9W4T0E0"/>
<feature type="transmembrane region" description="Helical" evidence="1">
    <location>
        <begin position="145"/>
        <end position="167"/>
    </location>
</feature>
<dbReference type="EMBL" id="CAMKVN010004950">
    <property type="protein sequence ID" value="CAI2188054.1"/>
    <property type="molecule type" value="Genomic_DNA"/>
</dbReference>
<feature type="non-terminal residue" evidence="2">
    <location>
        <position position="324"/>
    </location>
</feature>
<gene>
    <name evidence="2" type="ORF">FWILDA_LOCUS13388</name>
</gene>
<dbReference type="GO" id="GO:0097038">
    <property type="term" value="C:perinuclear endoplasmic reticulum"/>
    <property type="evidence" value="ECO:0007669"/>
    <property type="project" value="TreeGrafter"/>
</dbReference>
<comment type="caution">
    <text evidence="2">The sequence shown here is derived from an EMBL/GenBank/DDBJ whole genome shotgun (WGS) entry which is preliminary data.</text>
</comment>
<keyword evidence="3" id="KW-1185">Reference proteome</keyword>
<dbReference type="Pfam" id="PF08426">
    <property type="entry name" value="ICE2"/>
    <property type="match status" value="2"/>
</dbReference>
<dbReference type="InterPro" id="IPR013635">
    <property type="entry name" value="Ice2"/>
</dbReference>
<feature type="transmembrane region" description="Helical" evidence="1">
    <location>
        <begin position="224"/>
        <end position="247"/>
    </location>
</feature>
<reference evidence="2" key="1">
    <citation type="submission" date="2022-08" db="EMBL/GenBank/DDBJ databases">
        <authorList>
            <person name="Kallberg Y."/>
            <person name="Tangrot J."/>
            <person name="Rosling A."/>
        </authorList>
    </citation>
    <scope>NUCLEOTIDE SEQUENCE</scope>
    <source>
        <strain evidence="2">Wild A</strain>
    </source>
</reference>
<organism evidence="2 3">
    <name type="scientific">Funneliformis geosporum</name>
    <dbReference type="NCBI Taxonomy" id="1117311"/>
    <lineage>
        <taxon>Eukaryota</taxon>
        <taxon>Fungi</taxon>
        <taxon>Fungi incertae sedis</taxon>
        <taxon>Mucoromycota</taxon>
        <taxon>Glomeromycotina</taxon>
        <taxon>Glomeromycetes</taxon>
        <taxon>Glomerales</taxon>
        <taxon>Glomeraceae</taxon>
        <taxon>Funneliformis</taxon>
    </lineage>
</organism>
<accession>A0A9W4T0E0</accession>
<dbReference type="GO" id="GO:0000921">
    <property type="term" value="P:septin ring assembly"/>
    <property type="evidence" value="ECO:0007669"/>
    <property type="project" value="TreeGrafter"/>
</dbReference>
<evidence type="ECO:0000313" key="2">
    <source>
        <dbReference type="EMBL" id="CAI2188054.1"/>
    </source>
</evidence>
<feature type="transmembrane region" description="Helical" evidence="1">
    <location>
        <begin position="34"/>
        <end position="58"/>
    </location>
</feature>
<name>A0A9W4T0E0_9GLOM</name>
<keyword evidence="1" id="KW-0472">Membrane</keyword>
<feature type="transmembrane region" description="Helical" evidence="1">
    <location>
        <begin position="302"/>
        <end position="320"/>
    </location>
</feature>
<sequence length="324" mass="37178">GKTAGLALSFTLFIYYSFLGLAKVLWWREQGLGWIFLQLLTISQPFLFPYFLILSFQFTYTLIGEKQIPTIFNYYEVFLTYLAPLFTIIEGASTAIVIIICRCKVKQLLEQDEGIQVFIPIISVINYVASSYVLYSIYTTPGMDIYNATLIGAFMALSLVITISLALNRIDDSSFWPDLSLLNFDTKTIDFLKDFSMNINTRFVVKHLMDILGKVRSIAAIQKALSLNFFIGIVYRSGVILSAFYFLNTQNEENYEWGGLAEENLSQKVLNFIMSLTTPGIIAVYTHLLLCHYDYIDTGTGMWRWASIAVCWILYMRYLYVENE</sequence>
<keyword evidence="1" id="KW-1133">Transmembrane helix</keyword>
<dbReference type="PANTHER" id="PTHR31726">
    <property type="entry name" value="PROTEIN ICE2"/>
    <property type="match status" value="1"/>
</dbReference>
<dbReference type="GO" id="GO:0032541">
    <property type="term" value="C:cortical endoplasmic reticulum"/>
    <property type="evidence" value="ECO:0007669"/>
    <property type="project" value="TreeGrafter"/>
</dbReference>
<keyword evidence="1" id="KW-0812">Transmembrane</keyword>